<keyword evidence="12 16" id="KW-0486">Methionine biosynthesis</keyword>
<feature type="active site" description="Proton donor" evidence="14">
    <location>
        <position position="199"/>
    </location>
</feature>
<dbReference type="Gene3D" id="3.40.50.720">
    <property type="entry name" value="NAD(P)-binding Rossmann-like Domain"/>
    <property type="match status" value="1"/>
</dbReference>
<accession>A0A2H0Y1R5</accession>
<comment type="caution">
    <text evidence="19">The sequence shown here is derived from an EMBL/GenBank/DDBJ whole genome shotgun (WGS) entry which is preliminary data.</text>
</comment>
<dbReference type="FunFam" id="3.30.360.10:FF:000005">
    <property type="entry name" value="Homoserine dehydrogenase"/>
    <property type="match status" value="1"/>
</dbReference>
<dbReference type="PIRSF" id="PIRSF000098">
    <property type="entry name" value="Homoser_dehydrog"/>
    <property type="match status" value="1"/>
</dbReference>
<evidence type="ECO:0000256" key="10">
    <source>
        <dbReference type="ARBA" id="ARBA00023002"/>
    </source>
</evidence>
<dbReference type="SUPFAM" id="SSF55021">
    <property type="entry name" value="ACT-like"/>
    <property type="match status" value="1"/>
</dbReference>
<dbReference type="UniPathway" id="UPA00051">
    <property type="reaction ID" value="UER00465"/>
</dbReference>
<dbReference type="EMBL" id="PEYM01000005">
    <property type="protein sequence ID" value="PIS31675.1"/>
    <property type="molecule type" value="Genomic_DNA"/>
</dbReference>
<dbReference type="InterPro" id="IPR002912">
    <property type="entry name" value="ACT_dom"/>
</dbReference>
<keyword evidence="8 16" id="KW-0791">Threonine biosynthesis</keyword>
<feature type="domain" description="ACT" evidence="18">
    <location>
        <begin position="339"/>
        <end position="413"/>
    </location>
</feature>
<dbReference type="CDD" id="cd04881">
    <property type="entry name" value="ACT_HSDH-Hom"/>
    <property type="match status" value="1"/>
</dbReference>
<evidence type="ECO:0000256" key="9">
    <source>
        <dbReference type="ARBA" id="ARBA00022857"/>
    </source>
</evidence>
<dbReference type="Pfam" id="PF00742">
    <property type="entry name" value="Homoserine_dh"/>
    <property type="match status" value="1"/>
</dbReference>
<dbReference type="InterPro" id="IPR001342">
    <property type="entry name" value="HDH_cat"/>
</dbReference>
<dbReference type="GO" id="GO:0004412">
    <property type="term" value="F:homoserine dehydrogenase activity"/>
    <property type="evidence" value="ECO:0007669"/>
    <property type="project" value="UniProtKB-EC"/>
</dbReference>
<comment type="catalytic activity">
    <reaction evidence="13">
        <text>L-homoserine + NADP(+) = L-aspartate 4-semialdehyde + NADPH + H(+)</text>
        <dbReference type="Rhea" id="RHEA:15761"/>
        <dbReference type="ChEBI" id="CHEBI:15378"/>
        <dbReference type="ChEBI" id="CHEBI:57476"/>
        <dbReference type="ChEBI" id="CHEBI:57783"/>
        <dbReference type="ChEBI" id="CHEBI:58349"/>
        <dbReference type="ChEBI" id="CHEBI:537519"/>
        <dbReference type="EC" id="1.1.1.3"/>
    </reaction>
    <physiologicalReaction direction="right-to-left" evidence="13">
        <dbReference type="Rhea" id="RHEA:15763"/>
    </physiologicalReaction>
</comment>
<dbReference type="GO" id="GO:0050661">
    <property type="term" value="F:NADP binding"/>
    <property type="evidence" value="ECO:0007669"/>
    <property type="project" value="InterPro"/>
</dbReference>
<keyword evidence="10 16" id="KW-0560">Oxidoreductase</keyword>
<dbReference type="AlphaFoldDB" id="A0A2H0Y1R5"/>
<dbReference type="NCBIfam" id="NF004976">
    <property type="entry name" value="PRK06349.1"/>
    <property type="match status" value="1"/>
</dbReference>
<dbReference type="InterPro" id="IPR045865">
    <property type="entry name" value="ACT-like_dom_sf"/>
</dbReference>
<dbReference type="InterPro" id="IPR019811">
    <property type="entry name" value="HDH_CS"/>
</dbReference>
<comment type="similarity">
    <text evidence="4 17">Belongs to the homoserine dehydrogenase family.</text>
</comment>
<protein>
    <recommendedName>
        <fullName evidence="6 16">Homoserine dehydrogenase</fullName>
        <ecNumber evidence="5 16">1.1.1.3</ecNumber>
    </recommendedName>
</protein>
<evidence type="ECO:0000256" key="5">
    <source>
        <dbReference type="ARBA" id="ARBA00013213"/>
    </source>
</evidence>
<dbReference type="InterPro" id="IPR005106">
    <property type="entry name" value="Asp/hSer_DH_NAD-bd"/>
</dbReference>
<evidence type="ECO:0000256" key="3">
    <source>
        <dbReference type="ARBA" id="ARBA00005062"/>
    </source>
</evidence>
<evidence type="ECO:0000256" key="15">
    <source>
        <dbReference type="PIRSR" id="PIRSR000098-2"/>
    </source>
</evidence>
<dbReference type="InterPro" id="IPR016204">
    <property type="entry name" value="HDH"/>
</dbReference>
<dbReference type="PANTHER" id="PTHR43331">
    <property type="entry name" value="HOMOSERINE DEHYDROGENASE"/>
    <property type="match status" value="1"/>
</dbReference>
<comment type="pathway">
    <text evidence="3 16">Amino-acid biosynthesis; L-methionine biosynthesis via de novo pathway; L-homoserine from L-aspartate: step 3/3.</text>
</comment>
<evidence type="ECO:0000256" key="17">
    <source>
        <dbReference type="RuleBase" id="RU004171"/>
    </source>
</evidence>
<evidence type="ECO:0000313" key="19">
    <source>
        <dbReference type="EMBL" id="PIS31675.1"/>
    </source>
</evidence>
<dbReference type="UniPathway" id="UPA00050">
    <property type="reaction ID" value="UER00063"/>
</dbReference>
<evidence type="ECO:0000256" key="14">
    <source>
        <dbReference type="PIRSR" id="PIRSR000098-1"/>
    </source>
</evidence>
<keyword evidence="7 16" id="KW-0028">Amino-acid biosynthesis</keyword>
<evidence type="ECO:0000256" key="6">
    <source>
        <dbReference type="ARBA" id="ARBA00013376"/>
    </source>
</evidence>
<keyword evidence="9 15" id="KW-0521">NADP</keyword>
<evidence type="ECO:0000256" key="16">
    <source>
        <dbReference type="RuleBase" id="RU000579"/>
    </source>
</evidence>
<dbReference type="SUPFAM" id="SSF51735">
    <property type="entry name" value="NAD(P)-binding Rossmann-fold domains"/>
    <property type="match status" value="1"/>
</dbReference>
<proteinExistence type="inferred from homology"/>
<organism evidence="19 20">
    <name type="scientific">Candidatus Saganbacteria bacterium CG08_land_8_20_14_0_20_45_16</name>
    <dbReference type="NCBI Taxonomy" id="2014293"/>
    <lineage>
        <taxon>Bacteria</taxon>
        <taxon>Bacillati</taxon>
        <taxon>Saganbacteria</taxon>
    </lineage>
</organism>
<evidence type="ECO:0000256" key="7">
    <source>
        <dbReference type="ARBA" id="ARBA00022605"/>
    </source>
</evidence>
<evidence type="ECO:0000256" key="13">
    <source>
        <dbReference type="ARBA" id="ARBA00048841"/>
    </source>
</evidence>
<dbReference type="SUPFAM" id="SSF55347">
    <property type="entry name" value="Glyceraldehyde-3-phosphate dehydrogenase-like, C-terminal domain"/>
    <property type="match status" value="1"/>
</dbReference>
<dbReference type="Gene3D" id="3.30.360.10">
    <property type="entry name" value="Dihydrodipicolinate Reductase, domain 2"/>
    <property type="match status" value="1"/>
</dbReference>
<evidence type="ECO:0000313" key="20">
    <source>
        <dbReference type="Proteomes" id="UP000231343"/>
    </source>
</evidence>
<comment type="cofactor">
    <cofactor evidence="1">
        <name>a metal cation</name>
        <dbReference type="ChEBI" id="CHEBI:25213"/>
    </cofactor>
</comment>
<evidence type="ECO:0000256" key="11">
    <source>
        <dbReference type="ARBA" id="ARBA00023053"/>
    </source>
</evidence>
<dbReference type="PROSITE" id="PS51671">
    <property type="entry name" value="ACT"/>
    <property type="match status" value="1"/>
</dbReference>
<dbReference type="PANTHER" id="PTHR43331:SF1">
    <property type="entry name" value="HOMOSERINE DEHYDROGENASE"/>
    <property type="match status" value="1"/>
</dbReference>
<dbReference type="Pfam" id="PF01842">
    <property type="entry name" value="ACT"/>
    <property type="match status" value="1"/>
</dbReference>
<keyword evidence="11" id="KW-0915">Sodium</keyword>
<dbReference type="Proteomes" id="UP000231343">
    <property type="component" value="Unassembled WGS sequence"/>
</dbReference>
<dbReference type="EC" id="1.1.1.3" evidence="5 16"/>
<feature type="binding site" evidence="15">
    <location>
        <position position="99"/>
    </location>
    <ligand>
        <name>NADPH</name>
        <dbReference type="ChEBI" id="CHEBI:57783"/>
    </ligand>
</feature>
<dbReference type="Gene3D" id="3.30.70.260">
    <property type="match status" value="1"/>
</dbReference>
<evidence type="ECO:0000259" key="18">
    <source>
        <dbReference type="PROSITE" id="PS51671"/>
    </source>
</evidence>
<comment type="pathway">
    <text evidence="2 16">Amino-acid biosynthesis; L-threonine biosynthesis; L-threonine from L-aspartate: step 3/5.</text>
</comment>
<evidence type="ECO:0000256" key="1">
    <source>
        <dbReference type="ARBA" id="ARBA00001920"/>
    </source>
</evidence>
<name>A0A2H0Y1R5_UNCSA</name>
<dbReference type="InterPro" id="IPR036291">
    <property type="entry name" value="NAD(P)-bd_dom_sf"/>
</dbReference>
<dbReference type="Pfam" id="PF03447">
    <property type="entry name" value="NAD_binding_3"/>
    <property type="match status" value="1"/>
</dbReference>
<evidence type="ECO:0000256" key="12">
    <source>
        <dbReference type="ARBA" id="ARBA00023167"/>
    </source>
</evidence>
<evidence type="ECO:0000256" key="4">
    <source>
        <dbReference type="ARBA" id="ARBA00006753"/>
    </source>
</evidence>
<feature type="binding site" evidence="15">
    <location>
        <position position="184"/>
    </location>
    <ligand>
        <name>L-homoserine</name>
        <dbReference type="ChEBI" id="CHEBI:57476"/>
    </ligand>
</feature>
<evidence type="ECO:0000256" key="2">
    <source>
        <dbReference type="ARBA" id="ARBA00005056"/>
    </source>
</evidence>
<evidence type="ECO:0000256" key="8">
    <source>
        <dbReference type="ARBA" id="ARBA00022697"/>
    </source>
</evidence>
<sequence length="416" mass="44870">MKKVYVGIIGFGNIGSAVAEFIKKNHQVIAANTGLDLELKKVCDTRQLKIAYPLTHQYTDIINDPEIAVVVEAIGGTVPAKKIILAALNQKKHVVTPNKEVVAKHMKELLAAAAKNKVQLLFEASVGGGIPIIQPIKESLAGNNISQIYGIVNGTTNYILFKMSSEKMEFASALKQAQDKGYAEPNPKADIEGYDAAYKAAILASVAFKAEVNWQAVYREGITGITQEDIQYAKDIGYVVKLLAIAQKVDEKIDIRVHPALLPANHALATVADNYNAIYVKGTPVGPLMFYGQGAGGGPTASAIISDIIASANSKFEIRNSTLKKAKVRNINEVKGKFYIRLEVPDRVGVLAGISKVFAQKKVSIAAVLQKESNGQFVTLIILTDKVVEKNLRAALATMKKLSVVHKIGSVIRLIA</sequence>
<dbReference type="GO" id="GO:0009086">
    <property type="term" value="P:methionine biosynthetic process"/>
    <property type="evidence" value="ECO:0007669"/>
    <property type="project" value="UniProtKB-KW"/>
</dbReference>
<dbReference type="PROSITE" id="PS01042">
    <property type="entry name" value="HOMOSER_DHGENASE"/>
    <property type="match status" value="1"/>
</dbReference>
<reference evidence="19 20" key="1">
    <citation type="submission" date="2017-09" db="EMBL/GenBank/DDBJ databases">
        <title>Depth-based differentiation of microbial function through sediment-hosted aquifers and enrichment of novel symbionts in the deep terrestrial subsurface.</title>
        <authorList>
            <person name="Probst A.J."/>
            <person name="Ladd B."/>
            <person name="Jarett J.K."/>
            <person name="Geller-Mcgrath D.E."/>
            <person name="Sieber C.M."/>
            <person name="Emerson J.B."/>
            <person name="Anantharaman K."/>
            <person name="Thomas B.C."/>
            <person name="Malmstrom R."/>
            <person name="Stieglmeier M."/>
            <person name="Klingl A."/>
            <person name="Woyke T."/>
            <person name="Ryan C.M."/>
            <person name="Banfield J.F."/>
        </authorList>
    </citation>
    <scope>NUCLEOTIDE SEQUENCE [LARGE SCALE GENOMIC DNA]</scope>
    <source>
        <strain evidence="19">CG08_land_8_20_14_0_20_45_16</strain>
    </source>
</reference>
<dbReference type="GO" id="GO:0009088">
    <property type="term" value="P:threonine biosynthetic process"/>
    <property type="evidence" value="ECO:0007669"/>
    <property type="project" value="UniProtKB-UniPathway"/>
</dbReference>
<feature type="binding site" evidence="15">
    <location>
        <begin position="9"/>
        <end position="16"/>
    </location>
    <ligand>
        <name>NADP(+)</name>
        <dbReference type="ChEBI" id="CHEBI:58349"/>
    </ligand>
</feature>
<gene>
    <name evidence="19" type="ORF">COT42_00490</name>
</gene>